<evidence type="ECO:0000313" key="8">
    <source>
        <dbReference type="RefSeq" id="XP_010939236.1"/>
    </source>
</evidence>
<dbReference type="GeneID" id="105058127"/>
<dbReference type="OrthoDB" id="671439at2759"/>
<keyword evidence="2 5" id="KW-0808">Transferase</keyword>
<dbReference type="RefSeq" id="XP_010939236.1">
    <property type="nucleotide sequence ID" value="XM_010940934.2"/>
</dbReference>
<evidence type="ECO:0000313" key="4">
    <source>
        <dbReference type="Proteomes" id="UP000504607"/>
    </source>
</evidence>
<dbReference type="Gene3D" id="3.30.559.10">
    <property type="entry name" value="Chloramphenicol acetyltransferase-like domain"/>
    <property type="match status" value="2"/>
</dbReference>
<evidence type="ECO:0000256" key="2">
    <source>
        <dbReference type="ARBA" id="ARBA00022679"/>
    </source>
</evidence>
<dbReference type="RefSeq" id="XP_073105402.1">
    <property type="nucleotide sequence ID" value="XM_073249301.1"/>
</dbReference>
<accession>A0A6I9S844</accession>
<dbReference type="GO" id="GO:0016747">
    <property type="term" value="F:acyltransferase activity, transferring groups other than amino-acyl groups"/>
    <property type="evidence" value="ECO:0007669"/>
    <property type="project" value="TreeGrafter"/>
</dbReference>
<dbReference type="RefSeq" id="XP_073105403.1">
    <property type="nucleotide sequence ID" value="XM_073249302.1"/>
</dbReference>
<dbReference type="AlphaFoldDB" id="A0A6I9S844"/>
<dbReference type="PANTHER" id="PTHR31642:SF318">
    <property type="entry name" value="OMEGA-HYDROXYPALMITATE O-FERULOYL TRANSFERASE"/>
    <property type="match status" value="1"/>
</dbReference>
<keyword evidence="4" id="KW-1185">Reference proteome</keyword>
<evidence type="ECO:0000256" key="3">
    <source>
        <dbReference type="ARBA" id="ARBA00023315"/>
    </source>
</evidence>
<dbReference type="RefSeq" id="XP_010939234.1">
    <property type="nucleotide sequence ID" value="XM_010940932.2"/>
</dbReference>
<dbReference type="Proteomes" id="UP000504607">
    <property type="component" value="Chromosome 15"/>
</dbReference>
<evidence type="ECO:0000256" key="1">
    <source>
        <dbReference type="ARBA" id="ARBA00009861"/>
    </source>
</evidence>
<evidence type="ECO:0000313" key="7">
    <source>
        <dbReference type="RefSeq" id="XP_010939235.1"/>
    </source>
</evidence>
<dbReference type="InterPro" id="IPR050317">
    <property type="entry name" value="Plant_Fungal_Acyltransferase"/>
</dbReference>
<evidence type="ECO:0000313" key="5">
    <source>
        <dbReference type="RefSeq" id="XP_010939233.1"/>
    </source>
</evidence>
<dbReference type="RefSeq" id="XP_010939235.1">
    <property type="nucleotide sequence ID" value="XM_010940933.3"/>
</dbReference>
<dbReference type="RefSeq" id="XP_073105404.1">
    <property type="nucleotide sequence ID" value="XM_073249303.1"/>
</dbReference>
<proteinExistence type="inferred from homology"/>
<organism evidence="5">
    <name type="scientific">Elaeis guineensis var. tenera</name>
    <name type="common">Oil palm</name>
    <dbReference type="NCBI Taxonomy" id="51953"/>
    <lineage>
        <taxon>Eukaryota</taxon>
        <taxon>Viridiplantae</taxon>
        <taxon>Streptophyta</taxon>
        <taxon>Embryophyta</taxon>
        <taxon>Tracheophyta</taxon>
        <taxon>Spermatophyta</taxon>
        <taxon>Magnoliopsida</taxon>
        <taxon>Liliopsida</taxon>
        <taxon>Arecaceae</taxon>
        <taxon>Arecoideae</taxon>
        <taxon>Cocoseae</taxon>
        <taxon>Elaeidinae</taxon>
        <taxon>Elaeis</taxon>
    </lineage>
</organism>
<dbReference type="Pfam" id="PF02458">
    <property type="entry name" value="Transferase"/>
    <property type="match status" value="1"/>
</dbReference>
<reference evidence="5 6" key="1">
    <citation type="submission" date="2022-04" db="UniProtKB">
        <authorList>
            <consortium name="RefSeq"/>
        </authorList>
    </citation>
    <scope>IDENTIFICATION</scope>
</reference>
<gene>
    <name evidence="5 6 7 8" type="primary">LOC105058127</name>
</gene>
<dbReference type="InterPro" id="IPR023213">
    <property type="entry name" value="CAT-like_dom_sf"/>
</dbReference>
<dbReference type="KEGG" id="egu:105058127"/>
<sequence>MAKQNGNSEVTITITRSEPVFVYPAEETADEYYFLSNLDQNIAVIMKSVHLFKANETRGSEDAGRVIKEALAKILVHFYPLAGSLTISSEGKLIVKCDGHGVPFVEAVAECAMEVLGDISTPDSEKLGKLVYIDPRAKNLLETPLLTVQVTRFKCGSFVLGLAMNHCMVDGLSCMDFLSSWAEVARGRPLSTPPFLDRTILRARQPPKPEFPHHEFDDIEDVSNLTELYNSEPLQHRSFIFDADKLGRLKQMVMEGGPIEGYTSFVALTGLIWRARTRALKMSRHQDTKLLFAVDGRTRLEPHLPVGFFGNGIVLACCLCKAEELLDRPLSFAVQLVQTAIHEINNAFIRSAIDYYETTRARPSLSATLLVTTWTQLNFNSLDFGWGNAIQTGSVDLPQKEVALFLRHWKERKSIVVALGLPGHCMEVFEELMDF</sequence>
<dbReference type="RefSeq" id="XP_010939233.1">
    <property type="nucleotide sequence ID" value="XM_010940931.2"/>
</dbReference>
<name>A0A6I9S844_ELAGV</name>
<evidence type="ECO:0000313" key="6">
    <source>
        <dbReference type="RefSeq" id="XP_010939234.1"/>
    </source>
</evidence>
<dbReference type="PANTHER" id="PTHR31642">
    <property type="entry name" value="TRICHOTHECENE 3-O-ACETYLTRANSFERASE"/>
    <property type="match status" value="1"/>
</dbReference>
<comment type="similarity">
    <text evidence="1">Belongs to the plant acyltransferase family.</text>
</comment>
<dbReference type="SUPFAM" id="SSF52777">
    <property type="entry name" value="CoA-dependent acyltransferases"/>
    <property type="match status" value="1"/>
</dbReference>
<protein>
    <submittedName>
        <fullName evidence="5 6">Omega-hydroxypalmitate O-feruloyl transferase</fullName>
    </submittedName>
</protein>
<keyword evidence="3" id="KW-0012">Acyltransferase</keyword>